<proteinExistence type="predicted"/>
<comment type="caution">
    <text evidence="1">The sequence shown here is derived from an EMBL/GenBank/DDBJ whole genome shotgun (WGS) entry which is preliminary data.</text>
</comment>
<dbReference type="Proteomes" id="UP000663874">
    <property type="component" value="Unassembled WGS sequence"/>
</dbReference>
<feature type="non-terminal residue" evidence="1">
    <location>
        <position position="1"/>
    </location>
</feature>
<sequence length="79" mass="9450">VSFRYHIQVIKEWRSVNQLIRVINKKQIQINNNQNDNNLLSRSDIEQQYSLLYTLNCDNSYNLTSQNQENILPDVRIVK</sequence>
<dbReference type="AlphaFoldDB" id="A0A819GIV7"/>
<gene>
    <name evidence="1" type="ORF">FNK824_LOCUS19615</name>
</gene>
<accession>A0A819GIV7</accession>
<evidence type="ECO:0000313" key="2">
    <source>
        <dbReference type="Proteomes" id="UP000663874"/>
    </source>
</evidence>
<protein>
    <submittedName>
        <fullName evidence="1">Uncharacterized protein</fullName>
    </submittedName>
</protein>
<dbReference type="EMBL" id="CAJOBE010003471">
    <property type="protein sequence ID" value="CAF3882491.1"/>
    <property type="molecule type" value="Genomic_DNA"/>
</dbReference>
<reference evidence="1" key="1">
    <citation type="submission" date="2021-02" db="EMBL/GenBank/DDBJ databases">
        <authorList>
            <person name="Nowell W R."/>
        </authorList>
    </citation>
    <scope>NUCLEOTIDE SEQUENCE</scope>
</reference>
<evidence type="ECO:0000313" key="1">
    <source>
        <dbReference type="EMBL" id="CAF3882491.1"/>
    </source>
</evidence>
<name>A0A819GIV7_9BILA</name>
<organism evidence="1 2">
    <name type="scientific">Rotaria sordida</name>
    <dbReference type="NCBI Taxonomy" id="392033"/>
    <lineage>
        <taxon>Eukaryota</taxon>
        <taxon>Metazoa</taxon>
        <taxon>Spiralia</taxon>
        <taxon>Gnathifera</taxon>
        <taxon>Rotifera</taxon>
        <taxon>Eurotatoria</taxon>
        <taxon>Bdelloidea</taxon>
        <taxon>Philodinida</taxon>
        <taxon>Philodinidae</taxon>
        <taxon>Rotaria</taxon>
    </lineage>
</organism>